<accession>A0A225DJJ5</accession>
<dbReference type="AlphaFoldDB" id="A0A225DJJ5"/>
<dbReference type="Proteomes" id="UP000214646">
    <property type="component" value="Unassembled WGS sequence"/>
</dbReference>
<keyword evidence="2" id="KW-1185">Reference proteome</keyword>
<name>A0A225DJJ5_9BACT</name>
<sequence length="54" mass="6032">MSAALPTVCVCPSLIKREVAACFLAANRVRRGFGFFGPRFAFSYRSNRACRMID</sequence>
<evidence type="ECO:0000313" key="1">
    <source>
        <dbReference type="EMBL" id="OWK36565.1"/>
    </source>
</evidence>
<protein>
    <submittedName>
        <fullName evidence="1">Uncharacterized protein</fullName>
    </submittedName>
</protein>
<dbReference type="EMBL" id="NIDE01000017">
    <property type="protein sequence ID" value="OWK36565.1"/>
    <property type="molecule type" value="Genomic_DNA"/>
</dbReference>
<organism evidence="1 2">
    <name type="scientific">Fimbriiglobus ruber</name>
    <dbReference type="NCBI Taxonomy" id="1908690"/>
    <lineage>
        <taxon>Bacteria</taxon>
        <taxon>Pseudomonadati</taxon>
        <taxon>Planctomycetota</taxon>
        <taxon>Planctomycetia</taxon>
        <taxon>Gemmatales</taxon>
        <taxon>Gemmataceae</taxon>
        <taxon>Fimbriiglobus</taxon>
    </lineage>
</organism>
<evidence type="ECO:0000313" key="2">
    <source>
        <dbReference type="Proteomes" id="UP000214646"/>
    </source>
</evidence>
<proteinExistence type="predicted"/>
<comment type="caution">
    <text evidence="1">The sequence shown here is derived from an EMBL/GenBank/DDBJ whole genome shotgun (WGS) entry which is preliminary data.</text>
</comment>
<gene>
    <name evidence="1" type="ORF">FRUB_09128</name>
</gene>
<reference evidence="2" key="1">
    <citation type="submission" date="2017-06" db="EMBL/GenBank/DDBJ databases">
        <title>Genome analysis of Fimbriiglobus ruber SP5, the first member of the order Planctomycetales with confirmed chitinolytic capability.</title>
        <authorList>
            <person name="Ravin N.V."/>
            <person name="Rakitin A.L."/>
            <person name="Ivanova A.A."/>
            <person name="Beletsky A.V."/>
            <person name="Kulichevskaya I.S."/>
            <person name="Mardanov A.V."/>
            <person name="Dedysh S.N."/>
        </authorList>
    </citation>
    <scope>NUCLEOTIDE SEQUENCE [LARGE SCALE GENOMIC DNA]</scope>
    <source>
        <strain evidence="2">SP5</strain>
    </source>
</reference>